<feature type="domain" description="Antirepressor protein ant N-terminal" evidence="1">
    <location>
        <begin position="14"/>
        <end position="124"/>
    </location>
</feature>
<protein>
    <recommendedName>
        <fullName evidence="1">Antirepressor protein ant N-terminal domain-containing protein</fullName>
    </recommendedName>
</protein>
<sequence length="188" mass="21526">MLSIPFNESSKTISVPFHGDHLYLVNYNGEPYVPMRPIVDGIGLAWQSQLEKIKQRFKSTVTEIVIVAADGKKRNMACLALRKLAGWLATISPNKVKASIRDKVIRYQDECDDVLYEYWTTGEVKKKKPKPQPPNFRYVIKMEIYDKHLNKTETFTGGTETPTGIIKGVARRYGYHIDNMISLPMNIF</sequence>
<gene>
    <name evidence="2" type="ORF">FE394_09065</name>
</gene>
<name>A0ABU4SL95_9GAMM</name>
<comment type="caution">
    <text evidence="2">The sequence shown here is derived from an EMBL/GenBank/DDBJ whole genome shotgun (WGS) entry which is preliminary data.</text>
</comment>
<proteinExistence type="predicted"/>
<dbReference type="RefSeq" id="WP_319926074.1">
    <property type="nucleotide sequence ID" value="NZ_VCDP01000030.1"/>
</dbReference>
<dbReference type="Pfam" id="PF10547">
    <property type="entry name" value="P22_AR_N"/>
    <property type="match status" value="1"/>
</dbReference>
<organism evidence="2 3">
    <name type="scientific">Xenorhabdus littoralis</name>
    <dbReference type="NCBI Taxonomy" id="2582835"/>
    <lineage>
        <taxon>Bacteria</taxon>
        <taxon>Pseudomonadati</taxon>
        <taxon>Pseudomonadota</taxon>
        <taxon>Gammaproteobacteria</taxon>
        <taxon>Enterobacterales</taxon>
        <taxon>Morganellaceae</taxon>
        <taxon>Xenorhabdus</taxon>
    </lineage>
</organism>
<dbReference type="EMBL" id="VCDP01000030">
    <property type="protein sequence ID" value="MDX7999349.1"/>
    <property type="molecule type" value="Genomic_DNA"/>
</dbReference>
<accession>A0ABU4SL95</accession>
<reference evidence="3" key="1">
    <citation type="journal article" date="2024" name="Toxins">
        <title>Genome Sequence Analysis of Native Xenorhabdus Strains Isolated from Entomopathogenic Nematodes in Argentina.</title>
        <authorList>
            <person name="Palma L."/>
            <person name="Frizzo L."/>
            <person name="Kaiser S."/>
            <person name="Berry C."/>
            <person name="Caballero P."/>
            <person name="Bode H.B."/>
            <person name="Del Valle E.E."/>
        </authorList>
    </citation>
    <scope>NUCLEOTIDE SEQUENCE [LARGE SCALE GENOMIC DNA]</scope>
    <source>
        <strain evidence="3">Reich</strain>
    </source>
</reference>
<evidence type="ECO:0000313" key="3">
    <source>
        <dbReference type="Proteomes" id="UP001271640"/>
    </source>
</evidence>
<dbReference type="InterPro" id="IPR018875">
    <property type="entry name" value="Antirepressor_Ant_N"/>
</dbReference>
<evidence type="ECO:0000313" key="2">
    <source>
        <dbReference type="EMBL" id="MDX7999349.1"/>
    </source>
</evidence>
<dbReference type="Proteomes" id="UP001271640">
    <property type="component" value="Unassembled WGS sequence"/>
</dbReference>
<keyword evidence="3" id="KW-1185">Reference proteome</keyword>
<evidence type="ECO:0000259" key="1">
    <source>
        <dbReference type="Pfam" id="PF10547"/>
    </source>
</evidence>
<dbReference type="PRINTS" id="PR01994">
    <property type="entry name" value="ANTIREPRESSR"/>
</dbReference>